<gene>
    <name evidence="1" type="ORF">GCM10009019_21800</name>
</gene>
<evidence type="ECO:0000313" key="1">
    <source>
        <dbReference type="EMBL" id="GAA0657320.1"/>
    </source>
</evidence>
<comment type="caution">
    <text evidence="1">The sequence shown here is derived from an EMBL/GenBank/DDBJ whole genome shotgun (WGS) entry which is preliminary data.</text>
</comment>
<protein>
    <submittedName>
        <fullName evidence="1">Uncharacterized protein</fullName>
    </submittedName>
</protein>
<keyword evidence="2" id="KW-1185">Reference proteome</keyword>
<evidence type="ECO:0000313" key="2">
    <source>
        <dbReference type="Proteomes" id="UP001500194"/>
    </source>
</evidence>
<sequence>MVGLESVSGSVQAGLTVGTVLAEAIALYLAYGALSETVGASVLDALGGD</sequence>
<dbReference type="AlphaFoldDB" id="A0AAV3T3X1"/>
<dbReference type="Proteomes" id="UP001500194">
    <property type="component" value="Unassembled WGS sequence"/>
</dbReference>
<dbReference type="RefSeq" id="WP_425542043.1">
    <property type="nucleotide sequence ID" value="NZ_BAAADU010000002.1"/>
</dbReference>
<dbReference type="Pfam" id="PF24352">
    <property type="entry name" value="DUF7512"/>
    <property type="match status" value="1"/>
</dbReference>
<dbReference type="EMBL" id="BAAADU010000002">
    <property type="protein sequence ID" value="GAA0657320.1"/>
    <property type="molecule type" value="Genomic_DNA"/>
</dbReference>
<proteinExistence type="predicted"/>
<dbReference type="InterPro" id="IPR055934">
    <property type="entry name" value="DUF7512"/>
</dbReference>
<reference evidence="1 2" key="1">
    <citation type="journal article" date="2019" name="Int. J. Syst. Evol. Microbiol.">
        <title>The Global Catalogue of Microorganisms (GCM) 10K type strain sequencing project: providing services to taxonomists for standard genome sequencing and annotation.</title>
        <authorList>
            <consortium name="The Broad Institute Genomics Platform"/>
            <consortium name="The Broad Institute Genome Sequencing Center for Infectious Disease"/>
            <person name="Wu L."/>
            <person name="Ma J."/>
        </authorList>
    </citation>
    <scope>NUCLEOTIDE SEQUENCE [LARGE SCALE GENOMIC DNA]</scope>
    <source>
        <strain evidence="1 2">JCM 16327</strain>
    </source>
</reference>
<organism evidence="1 2">
    <name type="scientific">Salarchaeum japonicum</name>
    <dbReference type="NCBI Taxonomy" id="555573"/>
    <lineage>
        <taxon>Archaea</taxon>
        <taxon>Methanobacteriati</taxon>
        <taxon>Methanobacteriota</taxon>
        <taxon>Stenosarchaea group</taxon>
        <taxon>Halobacteria</taxon>
        <taxon>Halobacteriales</taxon>
        <taxon>Halobacteriaceae</taxon>
    </lineage>
</organism>
<name>A0AAV3T3X1_9EURY</name>
<accession>A0AAV3T3X1</accession>